<protein>
    <submittedName>
        <fullName evidence="2">Uncharacterized protein</fullName>
    </submittedName>
</protein>
<dbReference type="AlphaFoldDB" id="A0AAN6GLJ2"/>
<comment type="caution">
    <text evidence="2">The sequence shown here is derived from an EMBL/GenBank/DDBJ whole genome shotgun (WGS) entry which is preliminary data.</text>
</comment>
<dbReference type="EMBL" id="JAPDMZ010000175">
    <property type="protein sequence ID" value="KAK0546969.1"/>
    <property type="molecule type" value="Genomic_DNA"/>
</dbReference>
<evidence type="ECO:0000256" key="1">
    <source>
        <dbReference type="SAM" id="SignalP"/>
    </source>
</evidence>
<evidence type="ECO:0000313" key="2">
    <source>
        <dbReference type="EMBL" id="KAK0546969.1"/>
    </source>
</evidence>
<dbReference type="Proteomes" id="UP001176517">
    <property type="component" value="Unassembled WGS sequence"/>
</dbReference>
<proteinExistence type="predicted"/>
<organism evidence="2 3">
    <name type="scientific">Tilletia horrida</name>
    <dbReference type="NCBI Taxonomy" id="155126"/>
    <lineage>
        <taxon>Eukaryota</taxon>
        <taxon>Fungi</taxon>
        <taxon>Dikarya</taxon>
        <taxon>Basidiomycota</taxon>
        <taxon>Ustilaginomycotina</taxon>
        <taxon>Exobasidiomycetes</taxon>
        <taxon>Tilletiales</taxon>
        <taxon>Tilletiaceae</taxon>
        <taxon>Tilletia</taxon>
    </lineage>
</organism>
<evidence type="ECO:0000313" key="3">
    <source>
        <dbReference type="Proteomes" id="UP001176517"/>
    </source>
</evidence>
<sequence length="99" mass="11175">MQSASILILLIFSISVSAVPLNHLVYDGTGRTPASIALEDMKRKFNLLSHLSDHTLKSADLTVHRTFRFVQEKDRAHFLHNNNLKKLHDKTKVHGFGGK</sequence>
<feature type="signal peptide" evidence="1">
    <location>
        <begin position="1"/>
        <end position="18"/>
    </location>
</feature>
<keyword evidence="3" id="KW-1185">Reference proteome</keyword>
<name>A0AAN6GLJ2_9BASI</name>
<keyword evidence="1" id="KW-0732">Signal</keyword>
<reference evidence="2" key="1">
    <citation type="journal article" date="2023" name="PhytoFront">
        <title>Draft Genome Resources of Seven Strains of Tilletia horrida, Causal Agent of Kernel Smut of Rice.</title>
        <authorList>
            <person name="Khanal S."/>
            <person name="Antony Babu S."/>
            <person name="Zhou X.G."/>
        </authorList>
    </citation>
    <scope>NUCLEOTIDE SEQUENCE</scope>
    <source>
        <strain evidence="2">TX6</strain>
    </source>
</reference>
<accession>A0AAN6GLJ2</accession>
<feature type="chain" id="PRO_5043025513" evidence="1">
    <location>
        <begin position="19"/>
        <end position="99"/>
    </location>
</feature>
<gene>
    <name evidence="2" type="ORF">OC846_005049</name>
</gene>